<dbReference type="GO" id="GO:0009279">
    <property type="term" value="C:cell outer membrane"/>
    <property type="evidence" value="ECO:0007669"/>
    <property type="project" value="UniProtKB-SubCell"/>
</dbReference>
<proteinExistence type="inferred from homology"/>
<dbReference type="PANTHER" id="PTHR30451:SF21">
    <property type="entry name" value="FIMBRIAL USHER DOMAIN-CONTAINING PROTEIN YDET-RELATED"/>
    <property type="match status" value="1"/>
</dbReference>
<comment type="subcellular location">
    <subcellularLocation>
        <location evidence="1 10">Cell outer membrane</location>
        <topology evidence="1 10">Multi-pass membrane protein</topology>
    </subcellularLocation>
</comment>
<keyword evidence="3 10" id="KW-0813">Transport</keyword>
<reference evidence="13" key="1">
    <citation type="submission" date="2016-10" db="EMBL/GenBank/DDBJ databases">
        <authorList>
            <person name="Varghese N."/>
            <person name="Submissions S."/>
        </authorList>
    </citation>
    <scope>NUCLEOTIDE SEQUENCE [LARGE SCALE GENOMIC DNA]</scope>
    <source>
        <strain evidence="13">LMG 25555</strain>
    </source>
</reference>
<sequence length="871" mass="95047">MVHLKTATHKLTRRIKMVNRAGYFYVVPFLLAPLAKATDQFNTSFIRGNENAAQVAALSGSDDILPGSYPFDVFLNGQRIDHRDIEFKKLAPDQPIVPCLTALAYRGYGIKLSDRQVQDPTGCFALNKEVQGAQLSHDAALQRMDIEVPQLFLEPRAQGSISPKVYDQGVNAAFINYNFNGSHNRYGHQQADKSSDYSFLSLNNGINVGSWRLRNNSTLSQQSGAGSSFDNISTWAETDIVPWRSRLIIGQTNTNSNVFDSIQFRGAQLSSANDMLAESLRGYAPVVRGVALTAARVEVRQNGYTIYSTNVPPGPFALTDIYPSSLSGNLDVTITEANGSKSSFTLPFSSVPNMLREGIWDYQLTAGKYHDGTTHYQPSFVQGTLSRGMTYDVTPYGGLMVAQNYRSAVAGLGKNMGRWGAVSFDASYSDTDLANGDSKQGQSVRFLYSKSLSDLGTEFRIAGYRYSTSGYYDFSDAVAERDSYENGTYRNEYYDENDYRNLGVPGWAESRRRTTYTNNFGNKRQRVELSINQRMGASSTLYANVSNQSYWGGSSEDRTVQAGFNSSYKNTSYGIFYQDSRSNYGYKDRSVNVTVSVPFSFFSKESSDMTASFNVGHSEQSGNTYSSGLSGTALDDGRLNYVVQTGHDEYSGQTSSANIGYQGNKGLINAGYSYSNDYQQTTLGVSGGIVAHARGLTLTQPLQSTFVLIEAENAKGVRLENQPGVEIDSSGYAVMTSATPYRHNRIALRTEDIGSGLDIPLAARDVVPTRGAIPRVTFETHSGQSLLVHSTMSDGNSPPLGANIFSATGKNSGTVGTNGDIYISGASTGDLLLVKWGAGINETCSLRVPELAVMEEQNIGYQELSLACVKP</sequence>
<evidence type="ECO:0000256" key="5">
    <source>
        <dbReference type="ARBA" id="ARBA00022558"/>
    </source>
</evidence>
<dbReference type="AlphaFoldDB" id="A0A0J6G6B2"/>
<feature type="domain" description="PapC-like C-terminal" evidence="11">
    <location>
        <begin position="787"/>
        <end position="846"/>
    </location>
</feature>
<dbReference type="InterPro" id="IPR043142">
    <property type="entry name" value="PapC-like_C_sf"/>
</dbReference>
<dbReference type="InterPro" id="IPR000015">
    <property type="entry name" value="Fimb_usher"/>
</dbReference>
<evidence type="ECO:0000313" key="13">
    <source>
        <dbReference type="EMBL" id="SEE96920.1"/>
    </source>
</evidence>
<evidence type="ECO:0000313" key="14">
    <source>
        <dbReference type="Proteomes" id="UP000183613"/>
    </source>
</evidence>
<protein>
    <submittedName>
        <fullName evidence="13">Outer membrane usher protein</fullName>
    </submittedName>
</protein>
<dbReference type="Pfam" id="PF00577">
    <property type="entry name" value="Usher"/>
    <property type="match status" value="1"/>
</dbReference>
<keyword evidence="8 10" id="KW-0472">Membrane</keyword>
<evidence type="ECO:0000259" key="12">
    <source>
        <dbReference type="Pfam" id="PF13954"/>
    </source>
</evidence>
<evidence type="ECO:0000256" key="10">
    <source>
        <dbReference type="RuleBase" id="RU003884"/>
    </source>
</evidence>
<organism evidence="13 14">
    <name type="scientific">Pseudomonas deceptionensis</name>
    <dbReference type="NCBI Taxonomy" id="882211"/>
    <lineage>
        <taxon>Bacteria</taxon>
        <taxon>Pseudomonadati</taxon>
        <taxon>Pseudomonadota</taxon>
        <taxon>Gammaproteobacteria</taxon>
        <taxon>Pseudomonadales</taxon>
        <taxon>Pseudomonadaceae</taxon>
        <taxon>Pseudomonas</taxon>
    </lineage>
</organism>
<keyword evidence="5 10" id="KW-1029">Fimbrium biogenesis</keyword>
<evidence type="ECO:0000256" key="6">
    <source>
        <dbReference type="ARBA" id="ARBA00022692"/>
    </source>
</evidence>
<comment type="similarity">
    <text evidence="2 10">Belongs to the fimbrial export usher family.</text>
</comment>
<keyword evidence="14" id="KW-1185">Reference proteome</keyword>
<dbReference type="PATRIC" id="fig|882211.3.peg.4308"/>
<evidence type="ECO:0000256" key="7">
    <source>
        <dbReference type="ARBA" id="ARBA00022729"/>
    </source>
</evidence>
<evidence type="ECO:0000256" key="4">
    <source>
        <dbReference type="ARBA" id="ARBA00022452"/>
    </source>
</evidence>
<dbReference type="InterPro" id="IPR037224">
    <property type="entry name" value="PapC_N_sf"/>
</dbReference>
<dbReference type="SUPFAM" id="SSF141729">
    <property type="entry name" value="FimD N-terminal domain-like"/>
    <property type="match status" value="1"/>
</dbReference>
<dbReference type="Pfam" id="PF13954">
    <property type="entry name" value="PapC_N"/>
    <property type="match status" value="1"/>
</dbReference>
<gene>
    <name evidence="13" type="ORF">SAMN04489800_3193</name>
</gene>
<dbReference type="GO" id="GO:0015473">
    <property type="term" value="F:fimbrial usher porin activity"/>
    <property type="evidence" value="ECO:0007669"/>
    <property type="project" value="InterPro"/>
</dbReference>
<dbReference type="Gene3D" id="3.10.20.410">
    <property type="match status" value="1"/>
</dbReference>
<evidence type="ECO:0000259" key="11">
    <source>
        <dbReference type="Pfam" id="PF13953"/>
    </source>
</evidence>
<dbReference type="Gene3D" id="2.60.40.2070">
    <property type="match status" value="1"/>
</dbReference>
<evidence type="ECO:0000256" key="1">
    <source>
        <dbReference type="ARBA" id="ARBA00004571"/>
    </source>
</evidence>
<dbReference type="Proteomes" id="UP000183613">
    <property type="component" value="Unassembled WGS sequence"/>
</dbReference>
<keyword evidence="7" id="KW-0732">Signal</keyword>
<name>A0A0J6G6B2_PSEDM</name>
<dbReference type="InterPro" id="IPR042186">
    <property type="entry name" value="FimD_plug_dom"/>
</dbReference>
<accession>A0A0J6G6B2</accession>
<comment type="caution">
    <text evidence="13">The sequence shown here is derived from an EMBL/GenBank/DDBJ whole genome shotgun (WGS) entry which is preliminary data.</text>
</comment>
<dbReference type="GO" id="GO:0009297">
    <property type="term" value="P:pilus assembly"/>
    <property type="evidence" value="ECO:0007669"/>
    <property type="project" value="InterPro"/>
</dbReference>
<dbReference type="OrthoDB" id="6554712at2"/>
<keyword evidence="4" id="KW-1134">Transmembrane beta strand</keyword>
<dbReference type="InterPro" id="IPR025885">
    <property type="entry name" value="PapC_N"/>
</dbReference>
<dbReference type="Pfam" id="PF13953">
    <property type="entry name" value="PapC_C"/>
    <property type="match status" value="1"/>
</dbReference>
<dbReference type="PROSITE" id="PS01151">
    <property type="entry name" value="FIMBRIAL_USHER"/>
    <property type="match status" value="1"/>
</dbReference>
<keyword evidence="6 10" id="KW-0812">Transmembrane</keyword>
<dbReference type="InterPro" id="IPR025949">
    <property type="entry name" value="PapC-like_C"/>
</dbReference>
<evidence type="ECO:0000256" key="3">
    <source>
        <dbReference type="ARBA" id="ARBA00022448"/>
    </source>
</evidence>
<evidence type="ECO:0000256" key="8">
    <source>
        <dbReference type="ARBA" id="ARBA00023136"/>
    </source>
</evidence>
<dbReference type="Gene3D" id="2.60.40.2610">
    <property type="entry name" value="Outer membrane usher protein FimD, plug domain"/>
    <property type="match status" value="1"/>
</dbReference>
<dbReference type="PANTHER" id="PTHR30451">
    <property type="entry name" value="OUTER MEMBRANE USHER PROTEIN"/>
    <property type="match status" value="1"/>
</dbReference>
<dbReference type="FunFam" id="2.60.40.3110:FF:000001">
    <property type="entry name" value="Putative fimbrial outer membrane usher"/>
    <property type="match status" value="1"/>
</dbReference>
<dbReference type="InterPro" id="IPR018030">
    <property type="entry name" value="Fimbrial_membr_usher_CS"/>
</dbReference>
<feature type="domain" description="PapC N-terminal" evidence="12">
    <location>
        <begin position="40"/>
        <end position="181"/>
    </location>
</feature>
<evidence type="ECO:0000256" key="2">
    <source>
        <dbReference type="ARBA" id="ARBA00008064"/>
    </source>
</evidence>
<keyword evidence="9 10" id="KW-0998">Cell outer membrane</keyword>
<dbReference type="Gene3D" id="2.60.40.3110">
    <property type="match status" value="1"/>
</dbReference>
<evidence type="ECO:0000256" key="9">
    <source>
        <dbReference type="ARBA" id="ARBA00023237"/>
    </source>
</evidence>
<dbReference type="EMBL" id="FNUD01000002">
    <property type="protein sequence ID" value="SEE96920.1"/>
    <property type="molecule type" value="Genomic_DNA"/>
</dbReference>